<name>A0A1L3FE63_BRAJP</name>
<evidence type="ECO:0000313" key="2">
    <source>
        <dbReference type="Proteomes" id="UP000181962"/>
    </source>
</evidence>
<dbReference type="EMBL" id="CP017637">
    <property type="protein sequence ID" value="APG11607.1"/>
    <property type="molecule type" value="Genomic_DNA"/>
</dbReference>
<organism evidence="1 2">
    <name type="scientific">Bradyrhizobium japonicum</name>
    <dbReference type="NCBI Taxonomy" id="375"/>
    <lineage>
        <taxon>Bacteria</taxon>
        <taxon>Pseudomonadati</taxon>
        <taxon>Pseudomonadota</taxon>
        <taxon>Alphaproteobacteria</taxon>
        <taxon>Hyphomicrobiales</taxon>
        <taxon>Nitrobacteraceae</taxon>
        <taxon>Bradyrhizobium</taxon>
    </lineage>
</organism>
<sequence>MSESLSQEFLPLNLQSIARSPQLVLVQRKASGRNSGEGVDLDEQLVPGLCDFRRPFVAKEVAQRIPDDGEERDEQLARGAVAIVRGDPQAISLKWPRRSPAKSRIASIVSASIDPITSSLPCERNMVCVSGCCSNSRW</sequence>
<dbReference type="AlphaFoldDB" id="A0A1L3FE63"/>
<reference evidence="1 2" key="1">
    <citation type="submission" date="2016-11" db="EMBL/GenBank/DDBJ databases">
        <title>Complete Genome Sequence of Bradyrhizobium sp. strain J5, an isolated from soybean nodule in Hokkaido.</title>
        <authorList>
            <person name="Kanehara K."/>
        </authorList>
    </citation>
    <scope>NUCLEOTIDE SEQUENCE [LARGE SCALE GENOMIC DNA]</scope>
    <source>
        <strain evidence="1 2">J5</strain>
    </source>
</reference>
<accession>A0A1L3FE63</accession>
<protein>
    <submittedName>
        <fullName evidence="1">Uncharacterized protein</fullName>
    </submittedName>
</protein>
<gene>
    <name evidence="1" type="ORF">BKD09_25060</name>
</gene>
<proteinExistence type="predicted"/>
<evidence type="ECO:0000313" key="1">
    <source>
        <dbReference type="EMBL" id="APG11607.1"/>
    </source>
</evidence>
<dbReference type="Proteomes" id="UP000181962">
    <property type="component" value="Chromosome"/>
</dbReference>